<protein>
    <submittedName>
        <fullName evidence="3">Lipopolysaccharide biosynthesis protein</fullName>
    </submittedName>
</protein>
<sequence>MSNFAVEKVEKRFQKLARTSLKDILNDVPKLLKVAKEIEAEDVALAKRIVERAKKIYPTNGIVDNELKRLTTLVNSLIEAEKSKMQMIEQPSVKADEVNSSIQKNVQDEPETITSPLNSTLQHLVKPWVIFLVLPFAIFSFYQIVWASVGYESRAQLIVQQPDGLATMDSSLAMLSGLGVSSPSSSDLELVKAYVHSQDMFNFLEQETDFTKHFSESNVDFFSRLHSWSTKEDKYSYYLDHVAVEIDEKSAVITITVRAFDGEFAHELNNELVKRAEWFINSIGHQLAEEQLKFINNEHQLVELKLKDAKTKLLNFQQDFNLLDPQAEGLAMQQITYSIEANIATQEAELKSLQKVMTDKAPQVIGTIAKISALKQQLEYERNRLSMLHPTNINVDKQQVQSNSVSEVLSKYSSYKIALELALQSYTASQVSLEKARIEAYRQLKYLMVVEAPTLPEDNQYPKVVYNLSLFAALQLMLFGIGRIILATVKELG</sequence>
<name>A0ABZ0K158_9GAMM</name>
<keyword evidence="2" id="KW-0472">Membrane</keyword>
<keyword evidence="2" id="KW-0812">Transmembrane</keyword>
<organism evidence="3 4">
    <name type="scientific">Shewanella youngdeokensis</name>
    <dbReference type="NCBI Taxonomy" id="2999068"/>
    <lineage>
        <taxon>Bacteria</taxon>
        <taxon>Pseudomonadati</taxon>
        <taxon>Pseudomonadota</taxon>
        <taxon>Gammaproteobacteria</taxon>
        <taxon>Alteromonadales</taxon>
        <taxon>Shewanellaceae</taxon>
        <taxon>Shewanella</taxon>
    </lineage>
</organism>
<gene>
    <name evidence="3" type="ORF">RGE70_05660</name>
</gene>
<feature type="transmembrane region" description="Helical" evidence="2">
    <location>
        <begin position="464"/>
        <end position="486"/>
    </location>
</feature>
<feature type="transmembrane region" description="Helical" evidence="2">
    <location>
        <begin position="128"/>
        <end position="149"/>
    </location>
</feature>
<feature type="coiled-coil region" evidence="1">
    <location>
        <begin position="285"/>
        <end position="312"/>
    </location>
</feature>
<evidence type="ECO:0000313" key="3">
    <source>
        <dbReference type="EMBL" id="WOT06285.1"/>
    </source>
</evidence>
<dbReference type="PANTHER" id="PTHR32309">
    <property type="entry name" value="TYROSINE-PROTEIN KINASE"/>
    <property type="match status" value="1"/>
</dbReference>
<evidence type="ECO:0000313" key="4">
    <source>
        <dbReference type="Proteomes" id="UP001529491"/>
    </source>
</evidence>
<evidence type="ECO:0000256" key="2">
    <source>
        <dbReference type="SAM" id="Phobius"/>
    </source>
</evidence>
<dbReference type="Proteomes" id="UP001529491">
    <property type="component" value="Chromosome"/>
</dbReference>
<accession>A0ABZ0K158</accession>
<reference evidence="3 4" key="1">
    <citation type="submission" date="2023-10" db="EMBL/GenBank/DDBJ databases">
        <title>Complete genome sequence of Shewanella sp. DAU334.</title>
        <authorList>
            <person name="Lee Y.-S."/>
            <person name="Jeong H.-R."/>
            <person name="Hwang E.-J."/>
            <person name="Choi Y.-L."/>
            <person name="Kim G.-D."/>
        </authorList>
    </citation>
    <scope>NUCLEOTIDE SEQUENCE [LARGE SCALE GENOMIC DNA]</scope>
    <source>
        <strain evidence="3 4">DAU334</strain>
    </source>
</reference>
<keyword evidence="1" id="KW-0175">Coiled coil</keyword>
<keyword evidence="4" id="KW-1185">Reference proteome</keyword>
<dbReference type="RefSeq" id="WP_310470559.1">
    <property type="nucleotide sequence ID" value="NZ_CP136522.1"/>
</dbReference>
<dbReference type="PANTHER" id="PTHR32309:SF13">
    <property type="entry name" value="FERRIC ENTEROBACTIN TRANSPORT PROTEIN FEPE"/>
    <property type="match status" value="1"/>
</dbReference>
<dbReference type="EMBL" id="CP136522">
    <property type="protein sequence ID" value="WOT06285.1"/>
    <property type="molecule type" value="Genomic_DNA"/>
</dbReference>
<evidence type="ECO:0000256" key="1">
    <source>
        <dbReference type="SAM" id="Coils"/>
    </source>
</evidence>
<proteinExistence type="predicted"/>
<dbReference type="InterPro" id="IPR050445">
    <property type="entry name" value="Bact_polysacc_biosynth/exp"/>
</dbReference>
<keyword evidence="2" id="KW-1133">Transmembrane helix</keyword>